<evidence type="ECO:0000313" key="5">
    <source>
        <dbReference type="Proteomes" id="UP000291981"/>
    </source>
</evidence>
<keyword evidence="3" id="KW-0812">Transmembrane</keyword>
<protein>
    <submittedName>
        <fullName evidence="4">D-alanyl-D-alanine carboxypeptidase</fullName>
    </submittedName>
</protein>
<evidence type="ECO:0000313" key="4">
    <source>
        <dbReference type="EMBL" id="TAI49839.1"/>
    </source>
</evidence>
<keyword evidence="3" id="KW-1133">Transmembrane helix</keyword>
<dbReference type="PRINTS" id="PR00922">
    <property type="entry name" value="DADACBPTASE3"/>
</dbReference>
<dbReference type="OrthoDB" id="9802627at2"/>
<sequence length="429" mass="49260">MINPITYFLFNFLKIIGLCFLFILTGCGSSRLGKFEKTLNEGSLQNSFHGMVVFDTETQKTIYNSRGDSYFTPASNVKIFTLFTGISRLPQRMPALQYLEKGDTVFIKGTGDPSFLHPVLMDSTALHFLSSHKEIKVYLQNSKEDRYGPGWAWEDFDTYFSPEKGPLPLYGNVLTVSKGDSLQVYPEVFKDSVRLLPNGVRRSEFKNEFYLNPKRKDTISIPYRTSEGLTQKLLSDVLQKEVVSIREYPEGDWKTLYGIETDTIYKLMMLDSDNFLAEQLLMTVSSTTSDTLSTSKSIRYMLDNDLKDLKQPPRWVDGSGLSRYNLFTPESMVQVLQKLYRELPEERLFTLFPLWDASGTIEEWSYPNTSPFIYAKSGSLGNNYNLSGYVKTKSGKILIFSSMNNHFRVPSSEVRSKIFEILLQLYHRH</sequence>
<keyword evidence="4" id="KW-0121">Carboxypeptidase</keyword>
<reference evidence="4 5" key="1">
    <citation type="submission" date="2019-02" db="EMBL/GenBank/DDBJ databases">
        <title>Draft genome sequence of Muricauda sp. 176CP4-71.</title>
        <authorList>
            <person name="Park J.-S."/>
        </authorList>
    </citation>
    <scope>NUCLEOTIDE SEQUENCE [LARGE SCALE GENOMIC DNA]</scope>
    <source>
        <strain evidence="4 5">176CP4-71</strain>
    </source>
</reference>
<dbReference type="InterPro" id="IPR012338">
    <property type="entry name" value="Beta-lactam/transpept-like"/>
</dbReference>
<dbReference type="Proteomes" id="UP000291981">
    <property type="component" value="Unassembled WGS sequence"/>
</dbReference>
<dbReference type="AlphaFoldDB" id="A0A4Q8QMJ5"/>
<dbReference type="PANTHER" id="PTHR30023">
    <property type="entry name" value="D-ALANYL-D-ALANINE CARBOXYPEPTIDASE"/>
    <property type="match status" value="1"/>
</dbReference>
<evidence type="ECO:0000256" key="3">
    <source>
        <dbReference type="SAM" id="Phobius"/>
    </source>
</evidence>
<keyword evidence="4" id="KW-0645">Protease</keyword>
<keyword evidence="3" id="KW-0472">Membrane</keyword>
<organism evidence="4 5">
    <name type="scientific">Flagellimonas allohymeniacidonis</name>
    <dbReference type="NCBI Taxonomy" id="2517819"/>
    <lineage>
        <taxon>Bacteria</taxon>
        <taxon>Pseudomonadati</taxon>
        <taxon>Bacteroidota</taxon>
        <taxon>Flavobacteriia</taxon>
        <taxon>Flavobacteriales</taxon>
        <taxon>Flavobacteriaceae</taxon>
        <taxon>Flagellimonas</taxon>
    </lineage>
</organism>
<proteinExistence type="inferred from homology"/>
<dbReference type="InterPro" id="IPR000667">
    <property type="entry name" value="Peptidase_S13"/>
</dbReference>
<dbReference type="PANTHER" id="PTHR30023:SF0">
    <property type="entry name" value="PENICILLIN-SENSITIVE CARBOXYPEPTIDASE A"/>
    <property type="match status" value="1"/>
</dbReference>
<comment type="caution">
    <text evidence="4">The sequence shown here is derived from an EMBL/GenBank/DDBJ whole genome shotgun (WGS) entry which is preliminary data.</text>
</comment>
<evidence type="ECO:0000256" key="2">
    <source>
        <dbReference type="ARBA" id="ARBA00022801"/>
    </source>
</evidence>
<evidence type="ECO:0000256" key="1">
    <source>
        <dbReference type="ARBA" id="ARBA00006096"/>
    </source>
</evidence>
<accession>A0A4Q8QMJ5</accession>
<keyword evidence="5" id="KW-1185">Reference proteome</keyword>
<dbReference type="GO" id="GO:0000270">
    <property type="term" value="P:peptidoglycan metabolic process"/>
    <property type="evidence" value="ECO:0007669"/>
    <property type="project" value="TreeGrafter"/>
</dbReference>
<dbReference type="EMBL" id="SGIU01000001">
    <property type="protein sequence ID" value="TAI49839.1"/>
    <property type="molecule type" value="Genomic_DNA"/>
</dbReference>
<dbReference type="GO" id="GO:0004185">
    <property type="term" value="F:serine-type carboxypeptidase activity"/>
    <property type="evidence" value="ECO:0007669"/>
    <property type="project" value="InterPro"/>
</dbReference>
<comment type="similarity">
    <text evidence="1">Belongs to the peptidase S13 family.</text>
</comment>
<dbReference type="SUPFAM" id="SSF56601">
    <property type="entry name" value="beta-lactamase/transpeptidase-like"/>
    <property type="match status" value="1"/>
</dbReference>
<feature type="transmembrane region" description="Helical" evidence="3">
    <location>
        <begin position="6"/>
        <end position="27"/>
    </location>
</feature>
<dbReference type="Gene3D" id="3.40.710.10">
    <property type="entry name" value="DD-peptidase/beta-lactamase superfamily"/>
    <property type="match status" value="2"/>
</dbReference>
<dbReference type="GO" id="GO:0006508">
    <property type="term" value="P:proteolysis"/>
    <property type="evidence" value="ECO:0007669"/>
    <property type="project" value="InterPro"/>
</dbReference>
<dbReference type="Pfam" id="PF02113">
    <property type="entry name" value="Peptidase_S13"/>
    <property type="match status" value="2"/>
</dbReference>
<keyword evidence="2" id="KW-0378">Hydrolase</keyword>
<name>A0A4Q8QMJ5_9FLAO</name>
<gene>
    <name evidence="4" type="ORF">EW142_05435</name>
</gene>